<keyword evidence="3" id="KW-1185">Reference proteome</keyword>
<dbReference type="OrthoDB" id="5524782at2"/>
<protein>
    <recommendedName>
        <fullName evidence="4">Helix-turn-helix domain-containing protein</fullName>
    </recommendedName>
</protein>
<proteinExistence type="predicted"/>
<dbReference type="SUPFAM" id="SSF46955">
    <property type="entry name" value="Putative DNA-binding domain"/>
    <property type="match status" value="1"/>
</dbReference>
<dbReference type="Proteomes" id="UP000255467">
    <property type="component" value="Unassembled WGS sequence"/>
</dbReference>
<dbReference type="RefSeq" id="WP_115061411.1">
    <property type="nucleotide sequence ID" value="NZ_UGRY01000002.1"/>
</dbReference>
<dbReference type="EMBL" id="UGRY01000002">
    <property type="protein sequence ID" value="SUA72630.1"/>
    <property type="molecule type" value="Genomic_DNA"/>
</dbReference>
<sequence length="67" mass="7343">MTDTRNPLATPAEVAIALRTTTGALAQLRYRGEGPTFRKLGRRVLYRWEDVNAWVDAHAATSTGLAS</sequence>
<gene>
    <name evidence="1" type="ORF">NCTC1934_00058</name>
    <name evidence="2" type="ORF">NCTC1934_00118</name>
</gene>
<name>A0A378Y7W1_9NOCA</name>
<evidence type="ECO:0000313" key="1">
    <source>
        <dbReference type="EMBL" id="SUA72630.1"/>
    </source>
</evidence>
<organism evidence="1 3">
    <name type="scientific">Nocardia otitidiscaviarum</name>
    <dbReference type="NCBI Taxonomy" id="1823"/>
    <lineage>
        <taxon>Bacteria</taxon>
        <taxon>Bacillati</taxon>
        <taxon>Actinomycetota</taxon>
        <taxon>Actinomycetes</taxon>
        <taxon>Mycobacteriales</taxon>
        <taxon>Nocardiaceae</taxon>
        <taxon>Nocardia</taxon>
    </lineage>
</organism>
<dbReference type="InterPro" id="IPR009061">
    <property type="entry name" value="DNA-bd_dom_put_sf"/>
</dbReference>
<accession>A0A378Y7W1</accession>
<evidence type="ECO:0000313" key="2">
    <source>
        <dbReference type="EMBL" id="SUA72690.1"/>
    </source>
</evidence>
<evidence type="ECO:0000313" key="3">
    <source>
        <dbReference type="Proteomes" id="UP000255467"/>
    </source>
</evidence>
<dbReference type="AlphaFoldDB" id="A0A378Y7W1"/>
<reference evidence="1 3" key="1">
    <citation type="submission" date="2018-06" db="EMBL/GenBank/DDBJ databases">
        <authorList>
            <consortium name="Pathogen Informatics"/>
            <person name="Doyle S."/>
        </authorList>
    </citation>
    <scope>NUCLEOTIDE SEQUENCE [LARGE SCALE GENOMIC DNA]</scope>
    <source>
        <strain evidence="1 3">NCTC1934</strain>
    </source>
</reference>
<evidence type="ECO:0008006" key="4">
    <source>
        <dbReference type="Google" id="ProtNLM"/>
    </source>
</evidence>
<dbReference type="EMBL" id="UGRY01000002">
    <property type="protein sequence ID" value="SUA72690.1"/>
    <property type="molecule type" value="Genomic_DNA"/>
</dbReference>